<feature type="transmembrane region" description="Helical" evidence="1">
    <location>
        <begin position="31"/>
        <end position="50"/>
    </location>
</feature>
<keyword evidence="1" id="KW-0472">Membrane</keyword>
<proteinExistence type="predicted"/>
<keyword evidence="1" id="KW-1133">Transmembrane helix</keyword>
<protein>
    <submittedName>
        <fullName evidence="2">Uncharacterized protein</fullName>
    </submittedName>
</protein>
<evidence type="ECO:0000256" key="1">
    <source>
        <dbReference type="SAM" id="Phobius"/>
    </source>
</evidence>
<feature type="transmembrane region" description="Helical" evidence="1">
    <location>
        <begin position="57"/>
        <end position="78"/>
    </location>
</feature>
<evidence type="ECO:0000313" key="3">
    <source>
        <dbReference type="Proteomes" id="UP000300879"/>
    </source>
</evidence>
<feature type="transmembrane region" description="Helical" evidence="1">
    <location>
        <begin position="90"/>
        <end position="110"/>
    </location>
</feature>
<dbReference type="KEGG" id="palo:E6C60_3805"/>
<name>A0A4P8XRH3_9BACL</name>
<accession>A0A4P8XRH3</accession>
<keyword evidence="3" id="KW-1185">Reference proteome</keyword>
<keyword evidence="1" id="KW-0812">Transmembrane</keyword>
<dbReference type="AlphaFoldDB" id="A0A4P8XRH3"/>
<dbReference type="RefSeq" id="WP_138227209.1">
    <property type="nucleotide sequence ID" value="NZ_CP040396.1"/>
</dbReference>
<dbReference type="EMBL" id="CP040396">
    <property type="protein sequence ID" value="QCT04510.1"/>
    <property type="molecule type" value="Genomic_DNA"/>
</dbReference>
<dbReference type="Proteomes" id="UP000300879">
    <property type="component" value="Chromosome"/>
</dbReference>
<dbReference type="OrthoDB" id="2845455at2"/>
<evidence type="ECO:0000313" key="2">
    <source>
        <dbReference type="EMBL" id="QCT04510.1"/>
    </source>
</evidence>
<organism evidence="2 3">
    <name type="scientific">Paenibacillus algicola</name>
    <dbReference type="NCBI Taxonomy" id="2565926"/>
    <lineage>
        <taxon>Bacteria</taxon>
        <taxon>Bacillati</taxon>
        <taxon>Bacillota</taxon>
        <taxon>Bacilli</taxon>
        <taxon>Bacillales</taxon>
        <taxon>Paenibacillaceae</taxon>
        <taxon>Paenibacillus</taxon>
    </lineage>
</organism>
<reference evidence="2 3" key="1">
    <citation type="submission" date="2019-05" db="EMBL/GenBank/DDBJ databases">
        <authorList>
            <person name="Chen C."/>
        </authorList>
    </citation>
    <scope>NUCLEOTIDE SEQUENCE [LARGE SCALE GENOMIC DNA]</scope>
    <source>
        <strain evidence="2 3">HB172198</strain>
    </source>
</reference>
<gene>
    <name evidence="2" type="ORF">E6C60_3805</name>
</gene>
<sequence length="202" mass="22923">MTTSSPQPSTETETEAPKHRLELLFERHAKTMALLLLAGLFIALLSFVLLKDITATVIAGSIMLLFLLLYLISSNLIAAHRANSWKDYVYSAKMASNLLFLLVLAGVCYWGRNDLLDIPHYYQKDFRVFTGVPQDIEYFHAASSRGPGSSTKFILESGEVLRYSGLIENLDPEHTYMIEYLPHSRSIVLLTDMDTGERWEMR</sequence>